<evidence type="ECO:0000313" key="2">
    <source>
        <dbReference type="EMBL" id="KAK7285008.1"/>
    </source>
</evidence>
<feature type="region of interest" description="Disordered" evidence="1">
    <location>
        <begin position="71"/>
        <end position="105"/>
    </location>
</feature>
<comment type="caution">
    <text evidence="2">The sequence shown here is derived from an EMBL/GenBank/DDBJ whole genome shotgun (WGS) entry which is preliminary data.</text>
</comment>
<sequence length="164" mass="17026">MVIHGRCFHSQGTQSPFNDSPLSHSPLPGRHTASSSSTPNAPSKLVLPHSLSQSSPFPSLHQFVTFSGDGRENAEDEVTNEEAFDNLDDPPSFFPGDEQKNSDFSPTTFELGAGGRGVSGFSVAGRGGFAGEQTDAAVKSKGFLVGGVVFAAAAVVDEGGEGDR</sequence>
<accession>A0AAN9IRM9</accession>
<proteinExistence type="predicted"/>
<evidence type="ECO:0000256" key="1">
    <source>
        <dbReference type="SAM" id="MobiDB-lite"/>
    </source>
</evidence>
<dbReference type="AlphaFoldDB" id="A0AAN9IRM9"/>
<reference evidence="2 3" key="1">
    <citation type="submission" date="2024-01" db="EMBL/GenBank/DDBJ databases">
        <title>The genomes of 5 underutilized Papilionoideae crops provide insights into root nodulation and disease resistance.</title>
        <authorList>
            <person name="Yuan L."/>
        </authorList>
    </citation>
    <scope>NUCLEOTIDE SEQUENCE [LARGE SCALE GENOMIC DNA]</scope>
    <source>
        <strain evidence="2">LY-2023</strain>
        <tissue evidence="2">Leaf</tissue>
    </source>
</reference>
<feature type="compositionally biased region" description="Polar residues" evidence="1">
    <location>
        <begin position="10"/>
        <end position="23"/>
    </location>
</feature>
<organism evidence="2 3">
    <name type="scientific">Clitoria ternatea</name>
    <name type="common">Butterfly pea</name>
    <dbReference type="NCBI Taxonomy" id="43366"/>
    <lineage>
        <taxon>Eukaryota</taxon>
        <taxon>Viridiplantae</taxon>
        <taxon>Streptophyta</taxon>
        <taxon>Embryophyta</taxon>
        <taxon>Tracheophyta</taxon>
        <taxon>Spermatophyta</taxon>
        <taxon>Magnoliopsida</taxon>
        <taxon>eudicotyledons</taxon>
        <taxon>Gunneridae</taxon>
        <taxon>Pentapetalae</taxon>
        <taxon>rosids</taxon>
        <taxon>fabids</taxon>
        <taxon>Fabales</taxon>
        <taxon>Fabaceae</taxon>
        <taxon>Papilionoideae</taxon>
        <taxon>50 kb inversion clade</taxon>
        <taxon>NPAAA clade</taxon>
        <taxon>indigoferoid/millettioid clade</taxon>
        <taxon>Phaseoleae</taxon>
        <taxon>Clitoria</taxon>
    </lineage>
</organism>
<dbReference type="Proteomes" id="UP001359559">
    <property type="component" value="Unassembled WGS sequence"/>
</dbReference>
<feature type="region of interest" description="Disordered" evidence="1">
    <location>
        <begin position="1"/>
        <end position="56"/>
    </location>
</feature>
<feature type="compositionally biased region" description="Acidic residues" evidence="1">
    <location>
        <begin position="74"/>
        <end position="88"/>
    </location>
</feature>
<feature type="compositionally biased region" description="Low complexity" evidence="1">
    <location>
        <begin position="32"/>
        <end position="43"/>
    </location>
</feature>
<dbReference type="EMBL" id="JAYKXN010000005">
    <property type="protein sequence ID" value="KAK7285008.1"/>
    <property type="molecule type" value="Genomic_DNA"/>
</dbReference>
<name>A0AAN9IRM9_CLITE</name>
<protein>
    <submittedName>
        <fullName evidence="2">Uncharacterized protein</fullName>
    </submittedName>
</protein>
<keyword evidence="3" id="KW-1185">Reference proteome</keyword>
<gene>
    <name evidence="2" type="ORF">RJT34_19763</name>
</gene>
<evidence type="ECO:0000313" key="3">
    <source>
        <dbReference type="Proteomes" id="UP001359559"/>
    </source>
</evidence>